<name>A0A813DEQ4_POLGL</name>
<sequence>MLVNQLGSLGGPFALVIALLGAFDSAVLRLSPGAPGGGPPVPGTAGIPAVELPCEHPVGPLASCGACVCECGGAPVIVAACGVPDFALAGLVGTAVLFVGFALLVFYDNDDVWHERLLLYPIQGLRWYVLTPDGDEYAETLRGDTNGPSRIRRLGPNYATPGALYAGAYRFKDYPDDDEMRGLIRSGHGEAVQECAASGQAVVIPTHVLQSDGARLELDAYFGGHFIARRLTRAGARLAPVSAAAKAAPAGPVLGPAASAAVVVAKANAGGGLGPVALWRSQLDVRAGTPGHVGTVWLASEPLGGLVLVLRKKLFGATTLLELLDSHEADDEVELRNRLLGKKMPELRAEEGVAVKEESSEVRTLWVDYDAHGERRKAWREVVRESSAQVYADFPLEGPPTCLRLIRHIERTGGDPRLWLQIWLRAKKLEESDRVAHEMKVLVDVLYYGGIYDQLNMPALISMEVVCRRLQLIFEAYANPARPSWENARLYASQASTEEIISPAFKSWAAKRNKEEAEIASARTRARDLRGGGALASEEAVAAAQGGEGVLPA</sequence>
<protein>
    <submittedName>
        <fullName evidence="1">Uncharacterized protein</fullName>
    </submittedName>
</protein>
<comment type="caution">
    <text evidence="1">The sequence shown here is derived from an EMBL/GenBank/DDBJ whole genome shotgun (WGS) entry which is preliminary data.</text>
</comment>
<gene>
    <name evidence="1" type="ORF">PGLA1383_LOCUS4204</name>
</gene>
<reference evidence="1" key="1">
    <citation type="submission" date="2021-02" db="EMBL/GenBank/DDBJ databases">
        <authorList>
            <person name="Dougan E. K."/>
            <person name="Rhodes N."/>
            <person name="Thang M."/>
            <person name="Chan C."/>
        </authorList>
    </citation>
    <scope>NUCLEOTIDE SEQUENCE</scope>
</reference>
<feature type="non-terminal residue" evidence="1">
    <location>
        <position position="553"/>
    </location>
</feature>
<evidence type="ECO:0000313" key="2">
    <source>
        <dbReference type="Proteomes" id="UP000654075"/>
    </source>
</evidence>
<organism evidence="1 2">
    <name type="scientific">Polarella glacialis</name>
    <name type="common">Dinoflagellate</name>
    <dbReference type="NCBI Taxonomy" id="89957"/>
    <lineage>
        <taxon>Eukaryota</taxon>
        <taxon>Sar</taxon>
        <taxon>Alveolata</taxon>
        <taxon>Dinophyceae</taxon>
        <taxon>Suessiales</taxon>
        <taxon>Suessiaceae</taxon>
        <taxon>Polarella</taxon>
    </lineage>
</organism>
<proteinExistence type="predicted"/>
<dbReference type="Proteomes" id="UP000654075">
    <property type="component" value="Unassembled WGS sequence"/>
</dbReference>
<dbReference type="OrthoDB" id="432996at2759"/>
<keyword evidence="2" id="KW-1185">Reference proteome</keyword>
<dbReference type="AlphaFoldDB" id="A0A813DEQ4"/>
<accession>A0A813DEQ4</accession>
<dbReference type="EMBL" id="CAJNNV010001546">
    <property type="protein sequence ID" value="CAE8585294.1"/>
    <property type="molecule type" value="Genomic_DNA"/>
</dbReference>
<evidence type="ECO:0000313" key="1">
    <source>
        <dbReference type="EMBL" id="CAE8585294.1"/>
    </source>
</evidence>